<keyword evidence="3" id="KW-1185">Reference proteome</keyword>
<dbReference type="VEuPathDB" id="CryptoDB:Vbra_8193"/>
<evidence type="ECO:0000256" key="1">
    <source>
        <dbReference type="PROSITE-ProRule" id="PRU00023"/>
    </source>
</evidence>
<dbReference type="Gene3D" id="1.25.40.20">
    <property type="entry name" value="Ankyrin repeat-containing domain"/>
    <property type="match status" value="1"/>
</dbReference>
<dbReference type="Proteomes" id="UP000041254">
    <property type="component" value="Unassembled WGS sequence"/>
</dbReference>
<evidence type="ECO:0000313" key="3">
    <source>
        <dbReference type="Proteomes" id="UP000041254"/>
    </source>
</evidence>
<dbReference type="InParanoid" id="A0A0G4ESX0"/>
<dbReference type="PROSITE" id="PS50088">
    <property type="entry name" value="ANK_REPEAT"/>
    <property type="match status" value="1"/>
</dbReference>
<keyword evidence="1" id="KW-0040">ANK repeat</keyword>
<gene>
    <name evidence="2" type="ORF">Vbra_8193</name>
</gene>
<proteinExistence type="predicted"/>
<sequence>MRLINVVTRSSLADAPAIVHALLARMGSEEALRGDPCPLRDAIICGKYDIAHIMLNYIMDSSVDDPSSELAQLKLLFDVERHNPGMHSIVKLSMVSRLVELGPDQLRQRDANRRLPIHEFCLYPLRTNATQEVLIDLLVRRGSTSTLNTTDTTGATPLQLASLANADGLLRGLLKNGVDLRMARVPYGSWMGRDGWMQRAVEAHLDYIRQDLPDLIMRCINRSMRPLRSLRAVSRGGFFQMLQVPGLIAEIARYACSPIPLRLPATLRQRIERVMKLFVEEAIAMTLRAEPGARVNVLSTRFTLTSLGMWGAMREEAPRVKSGFGARMRLKEVVEMAVREEAARWGETVPVQLPWSRLQVDRSWWRGMW</sequence>
<reference evidence="2 3" key="1">
    <citation type="submission" date="2014-11" db="EMBL/GenBank/DDBJ databases">
        <authorList>
            <person name="Zhu J."/>
            <person name="Qi W."/>
            <person name="Song R."/>
        </authorList>
    </citation>
    <scope>NUCLEOTIDE SEQUENCE [LARGE SCALE GENOMIC DNA]</scope>
</reference>
<accession>A0A0G4ESX0</accession>
<name>A0A0G4ESX0_VITBC</name>
<dbReference type="EMBL" id="CDMY01000309">
    <property type="protein sequence ID" value="CEM01748.1"/>
    <property type="molecule type" value="Genomic_DNA"/>
</dbReference>
<dbReference type="InterPro" id="IPR002110">
    <property type="entry name" value="Ankyrin_rpt"/>
</dbReference>
<dbReference type="InterPro" id="IPR036770">
    <property type="entry name" value="Ankyrin_rpt-contain_sf"/>
</dbReference>
<dbReference type="AlphaFoldDB" id="A0A0G4ESX0"/>
<organism evidence="2 3">
    <name type="scientific">Vitrella brassicaformis (strain CCMP3155)</name>
    <dbReference type="NCBI Taxonomy" id="1169540"/>
    <lineage>
        <taxon>Eukaryota</taxon>
        <taxon>Sar</taxon>
        <taxon>Alveolata</taxon>
        <taxon>Colpodellida</taxon>
        <taxon>Vitrellaceae</taxon>
        <taxon>Vitrella</taxon>
    </lineage>
</organism>
<dbReference type="SUPFAM" id="SSF48403">
    <property type="entry name" value="Ankyrin repeat"/>
    <property type="match status" value="1"/>
</dbReference>
<protein>
    <submittedName>
        <fullName evidence="2">Uncharacterized protein</fullName>
    </submittedName>
</protein>
<evidence type="ECO:0000313" key="2">
    <source>
        <dbReference type="EMBL" id="CEM01748.1"/>
    </source>
</evidence>
<feature type="repeat" description="ANK" evidence="1">
    <location>
        <begin position="153"/>
        <end position="185"/>
    </location>
</feature>
<dbReference type="PhylomeDB" id="A0A0G4ESX0"/>